<dbReference type="EMBL" id="JAAMPU010000102">
    <property type="protein sequence ID" value="NMH27719.1"/>
    <property type="molecule type" value="Genomic_DNA"/>
</dbReference>
<dbReference type="Proteomes" id="UP000712080">
    <property type="component" value="Unassembled WGS sequence"/>
</dbReference>
<dbReference type="RefSeq" id="WP_169526720.1">
    <property type="nucleotide sequence ID" value="NZ_JAAMPU010000102.1"/>
</dbReference>
<accession>A0A972JF94</accession>
<name>A0A972JF94_9FLAO</name>
<dbReference type="AlphaFoldDB" id="A0A972JF94"/>
<evidence type="ECO:0000313" key="2">
    <source>
        <dbReference type="Proteomes" id="UP000712080"/>
    </source>
</evidence>
<reference evidence="1" key="1">
    <citation type="submission" date="2020-02" db="EMBL/GenBank/DDBJ databases">
        <title>Flavobacterium sp. genome.</title>
        <authorList>
            <person name="Jung H.S."/>
            <person name="Baek J.H."/>
            <person name="Jeon C.O."/>
        </authorList>
    </citation>
    <scope>NUCLEOTIDE SEQUENCE</scope>
    <source>
        <strain evidence="1">SE-s28</strain>
    </source>
</reference>
<keyword evidence="2" id="KW-1185">Reference proteome</keyword>
<protein>
    <submittedName>
        <fullName evidence="1">Uncharacterized protein</fullName>
    </submittedName>
</protein>
<sequence>MSQIAPLYHNDLGISFFWCEKSEVISSKIQLVFKETGFYFNREELDEFVSLIDDACKRSASACQCCKMRAQCEKFLLKTPISQIDLAVTNYELKGIRDLVNGTIFKLELHRLVNDEGRN</sequence>
<comment type="caution">
    <text evidence="1">The sequence shown here is derived from an EMBL/GenBank/DDBJ whole genome shotgun (WGS) entry which is preliminary data.</text>
</comment>
<evidence type="ECO:0000313" key="1">
    <source>
        <dbReference type="EMBL" id="NMH27719.1"/>
    </source>
</evidence>
<gene>
    <name evidence="1" type="ORF">G6047_06720</name>
</gene>
<organism evidence="1 2">
    <name type="scientific">Flavobacterium silvaticum</name>
    <dbReference type="NCBI Taxonomy" id="1852020"/>
    <lineage>
        <taxon>Bacteria</taxon>
        <taxon>Pseudomonadati</taxon>
        <taxon>Bacteroidota</taxon>
        <taxon>Flavobacteriia</taxon>
        <taxon>Flavobacteriales</taxon>
        <taxon>Flavobacteriaceae</taxon>
        <taxon>Flavobacterium</taxon>
    </lineage>
</organism>
<proteinExistence type="predicted"/>